<dbReference type="SUPFAM" id="SSF54001">
    <property type="entry name" value="Cysteine proteinases"/>
    <property type="match status" value="1"/>
</dbReference>
<comment type="similarity">
    <text evidence="1">Belongs to the arylamine N-acetyltransferase family.</text>
</comment>
<reference evidence="2" key="1">
    <citation type="submission" date="2020-01" db="EMBL/GenBank/DDBJ databases">
        <authorList>
            <consortium name="DOE Joint Genome Institute"/>
            <person name="Haridas S."/>
            <person name="Albert R."/>
            <person name="Binder M."/>
            <person name="Bloem J."/>
            <person name="Labutti K."/>
            <person name="Salamov A."/>
            <person name="Andreopoulos B."/>
            <person name="Baker S.E."/>
            <person name="Barry K."/>
            <person name="Bills G."/>
            <person name="Bluhm B.H."/>
            <person name="Cannon C."/>
            <person name="Castanera R."/>
            <person name="Culley D.E."/>
            <person name="Daum C."/>
            <person name="Ezra D."/>
            <person name="Gonzalez J.B."/>
            <person name="Henrissat B."/>
            <person name="Kuo A."/>
            <person name="Liang C."/>
            <person name="Lipzen A."/>
            <person name="Lutzoni F."/>
            <person name="Magnuson J."/>
            <person name="Mondo S."/>
            <person name="Nolan M."/>
            <person name="Ohm R."/>
            <person name="Pangilinan J."/>
            <person name="Park H.-J."/>
            <person name="Ramirez L."/>
            <person name="Alfaro M."/>
            <person name="Sun H."/>
            <person name="Tritt A."/>
            <person name="Yoshinaga Y."/>
            <person name="Zwiers L.-H."/>
            <person name="Turgeon B.G."/>
            <person name="Goodwin S.B."/>
            <person name="Spatafora J.W."/>
            <person name="Crous P.W."/>
            <person name="Grigoriev I.V."/>
        </authorList>
    </citation>
    <scope>NUCLEOTIDE SEQUENCE</scope>
    <source>
        <strain evidence="2">IPT5</strain>
    </source>
</reference>
<protein>
    <submittedName>
        <fullName evidence="2">Cysteine proteinase</fullName>
    </submittedName>
</protein>
<dbReference type="InterPro" id="IPR001447">
    <property type="entry name" value="Arylamine_N-AcTrfase"/>
</dbReference>
<dbReference type="PANTHER" id="PTHR11786:SF0">
    <property type="entry name" value="ARYLAMINE N-ACETYLTRANSFERASE 4-RELATED"/>
    <property type="match status" value="1"/>
</dbReference>
<dbReference type="PANTHER" id="PTHR11786">
    <property type="entry name" value="N-HYDROXYARYLAMINE O-ACETYLTRANSFERASE"/>
    <property type="match status" value="1"/>
</dbReference>
<accession>A0A6A7AVS7</accession>
<gene>
    <name evidence="2" type="ORF">T440DRAFT_558393</name>
</gene>
<evidence type="ECO:0000256" key="1">
    <source>
        <dbReference type="ARBA" id="ARBA00006547"/>
    </source>
</evidence>
<keyword evidence="3" id="KW-1185">Reference proteome</keyword>
<dbReference type="GO" id="GO:0016407">
    <property type="term" value="F:acetyltransferase activity"/>
    <property type="evidence" value="ECO:0007669"/>
    <property type="project" value="InterPro"/>
</dbReference>
<dbReference type="AlphaFoldDB" id="A0A6A7AVS7"/>
<proteinExistence type="inferred from homology"/>
<evidence type="ECO:0000313" key="2">
    <source>
        <dbReference type="EMBL" id="KAF2846245.1"/>
    </source>
</evidence>
<dbReference type="InterPro" id="IPR038765">
    <property type="entry name" value="Papain-like_cys_pep_sf"/>
</dbReference>
<dbReference type="OrthoDB" id="10260017at2759"/>
<dbReference type="InterPro" id="IPR053710">
    <property type="entry name" value="Arylamine_NAT_domain_sf"/>
</dbReference>
<evidence type="ECO:0000313" key="3">
    <source>
        <dbReference type="Proteomes" id="UP000799423"/>
    </source>
</evidence>
<dbReference type="Pfam" id="PF00797">
    <property type="entry name" value="Acetyltransf_2"/>
    <property type="match status" value="1"/>
</dbReference>
<organism evidence="2 3">
    <name type="scientific">Plenodomus tracheiphilus IPT5</name>
    <dbReference type="NCBI Taxonomy" id="1408161"/>
    <lineage>
        <taxon>Eukaryota</taxon>
        <taxon>Fungi</taxon>
        <taxon>Dikarya</taxon>
        <taxon>Ascomycota</taxon>
        <taxon>Pezizomycotina</taxon>
        <taxon>Dothideomycetes</taxon>
        <taxon>Pleosporomycetidae</taxon>
        <taxon>Pleosporales</taxon>
        <taxon>Pleosporineae</taxon>
        <taxon>Leptosphaeriaceae</taxon>
        <taxon>Plenodomus</taxon>
    </lineage>
</organism>
<dbReference type="Gene3D" id="3.30.2140.20">
    <property type="match status" value="1"/>
</dbReference>
<dbReference type="Proteomes" id="UP000799423">
    <property type="component" value="Unassembled WGS sequence"/>
</dbReference>
<sequence length="371" mass="42111">MATPPILTPSQLSAFLTHINLPPPLHTQRYISTNPLQSLHLLTQLHIHTISTIPYENLWLHYSQTHTNTIAPLPNFHAMITANHGRGGYCFQLSLLFNHVLRALGFTAYLAPVRIRLRANGVPVGEYGGWRHVVNIITFAGDERYVVDVGFGGDGMTKPLRLVEGQAQGNLGMQEVRLVRGWVGAQVLRAEESRVWVYEVRNTRGDEWRGFYAFVEGVEALEEDLKHLNYFTESHGESFQVVTCLVVKFLRRCRVCGGTTAGECSAHGDEGEQEIYGKRMLVGGMVKENLGGRTRVIQECATEEERVEALKKWFGITLTQEEREGIKGWRTELRTPHENNDRPNDHKDEMREIWEITRGAGGKRKFIQLQQ</sequence>
<name>A0A6A7AVS7_9PLEO</name>
<dbReference type="EMBL" id="MU006337">
    <property type="protein sequence ID" value="KAF2846245.1"/>
    <property type="molecule type" value="Genomic_DNA"/>
</dbReference>